<evidence type="ECO:0000256" key="1">
    <source>
        <dbReference type="ARBA" id="ARBA00005790"/>
    </source>
</evidence>
<evidence type="ECO:0000256" key="3">
    <source>
        <dbReference type="ARBA" id="ARBA00022777"/>
    </source>
</evidence>
<dbReference type="SUPFAM" id="SSF52540">
    <property type="entry name" value="P-loop containing nucleoside triphosphate hydrolases"/>
    <property type="match status" value="1"/>
</dbReference>
<keyword evidence="6" id="KW-1185">Reference proteome</keyword>
<dbReference type="AlphaFoldDB" id="F2Q3X8"/>
<accession>F2Q3X8</accession>
<feature type="domain" description="Guanylate kinase-like" evidence="4">
    <location>
        <begin position="1"/>
        <end position="77"/>
    </location>
</feature>
<dbReference type="PANTHER" id="PTHR23117:SF13">
    <property type="entry name" value="GUANYLATE KINASE"/>
    <property type="match status" value="1"/>
</dbReference>
<dbReference type="FunFam" id="3.30.63.10:FF:000002">
    <property type="entry name" value="Guanylate kinase 1"/>
    <property type="match status" value="1"/>
</dbReference>
<dbReference type="Gene3D" id="3.30.63.10">
    <property type="entry name" value="Guanylate Kinase phosphate binding domain"/>
    <property type="match status" value="1"/>
</dbReference>
<dbReference type="GO" id="GO:0005829">
    <property type="term" value="C:cytosol"/>
    <property type="evidence" value="ECO:0007669"/>
    <property type="project" value="TreeGrafter"/>
</dbReference>
<dbReference type="Pfam" id="PF00625">
    <property type="entry name" value="Guanylate_kin"/>
    <property type="match status" value="1"/>
</dbReference>
<evidence type="ECO:0000313" key="6">
    <source>
        <dbReference type="Proteomes" id="UP000009169"/>
    </source>
</evidence>
<reference evidence="6" key="1">
    <citation type="journal article" date="2012" name="MBio">
        <title>Comparative genome analysis of Trichophyton rubrum and related dermatophytes reveals candidate genes involved in infection.</title>
        <authorList>
            <person name="Martinez D.A."/>
            <person name="Oliver B.G."/>
            <person name="Graeser Y."/>
            <person name="Goldberg J.M."/>
            <person name="Li W."/>
            <person name="Martinez-Rossi N.M."/>
            <person name="Monod M."/>
            <person name="Shelest E."/>
            <person name="Barton R.C."/>
            <person name="Birch E."/>
            <person name="Brakhage A.A."/>
            <person name="Chen Z."/>
            <person name="Gurr S.J."/>
            <person name="Heiman D."/>
            <person name="Heitman J."/>
            <person name="Kosti I."/>
            <person name="Rossi A."/>
            <person name="Saif S."/>
            <person name="Samalova M."/>
            <person name="Saunders C.W."/>
            <person name="Shea T."/>
            <person name="Summerbell R.C."/>
            <person name="Xu J."/>
            <person name="Young S."/>
            <person name="Zeng Q."/>
            <person name="Birren B.W."/>
            <person name="Cuomo C.A."/>
            <person name="White T.C."/>
        </authorList>
    </citation>
    <scope>NUCLEOTIDE SEQUENCE [LARGE SCALE GENOMIC DNA]</scope>
    <source>
        <strain evidence="6">ATCC MYA-4606 / CBS 127.97</strain>
    </source>
</reference>
<keyword evidence="2" id="KW-0808">Transferase</keyword>
<sequence length="210" mass="23034">MSHSKFLLASQVVVSHATRGPRPGEVEGVAYHFTNDDAFSALASQDGFVEHTTFNGHRYGTTWNALKPGLGDGALSLSVEVSSLEVGQLQAMWRSLTLDLCNGTMDGRVNYYCTYRTKQEAISILLSPLFCYKPIEEQYSVNPHLGCSLGNKQPTAAGEVHHLLPDKIRDLTMPTGEQTERRITYIDGDSRPKRMGRQGDCIVAVDTNGG</sequence>
<evidence type="ECO:0000313" key="5">
    <source>
        <dbReference type="EMBL" id="EGE08846.1"/>
    </source>
</evidence>
<dbReference type="PROSITE" id="PS50052">
    <property type="entry name" value="GUANYLATE_KINASE_2"/>
    <property type="match status" value="1"/>
</dbReference>
<gene>
    <name evidence="5" type="ORF">TEQG_07847</name>
</gene>
<proteinExistence type="inferred from homology"/>
<name>F2Q3X8_TRIEC</name>
<dbReference type="InterPro" id="IPR027417">
    <property type="entry name" value="P-loop_NTPase"/>
</dbReference>
<dbReference type="InterPro" id="IPR008145">
    <property type="entry name" value="GK/Ca_channel_bsu"/>
</dbReference>
<dbReference type="VEuPathDB" id="FungiDB:TEQG_07847"/>
<dbReference type="Proteomes" id="UP000009169">
    <property type="component" value="Unassembled WGS sequence"/>
</dbReference>
<organism evidence="5 6">
    <name type="scientific">Trichophyton equinum (strain ATCC MYA-4606 / CBS 127.97)</name>
    <name type="common">Horse ringworm fungus</name>
    <dbReference type="NCBI Taxonomy" id="559882"/>
    <lineage>
        <taxon>Eukaryota</taxon>
        <taxon>Fungi</taxon>
        <taxon>Dikarya</taxon>
        <taxon>Ascomycota</taxon>
        <taxon>Pezizomycotina</taxon>
        <taxon>Eurotiomycetes</taxon>
        <taxon>Eurotiomycetidae</taxon>
        <taxon>Onygenales</taxon>
        <taxon>Arthrodermataceae</taxon>
        <taxon>Trichophyton</taxon>
    </lineage>
</organism>
<dbReference type="HOGENOM" id="CLU_1310891_0_0_1"/>
<protein>
    <recommendedName>
        <fullName evidence="4">Guanylate kinase-like domain-containing protein</fullName>
    </recommendedName>
</protein>
<evidence type="ECO:0000259" key="4">
    <source>
        <dbReference type="PROSITE" id="PS50052"/>
    </source>
</evidence>
<dbReference type="EMBL" id="DS995788">
    <property type="protein sequence ID" value="EGE08846.1"/>
    <property type="molecule type" value="Genomic_DNA"/>
</dbReference>
<comment type="similarity">
    <text evidence="1">Belongs to the guanylate kinase family.</text>
</comment>
<keyword evidence="3" id="KW-0418">Kinase</keyword>
<dbReference type="InterPro" id="IPR008144">
    <property type="entry name" value="Guanylate_kin-like_dom"/>
</dbReference>
<evidence type="ECO:0000256" key="2">
    <source>
        <dbReference type="ARBA" id="ARBA00022679"/>
    </source>
</evidence>
<dbReference type="GO" id="GO:0004385">
    <property type="term" value="F:GMP kinase activity"/>
    <property type="evidence" value="ECO:0007669"/>
    <property type="project" value="TreeGrafter"/>
</dbReference>
<dbReference type="PANTHER" id="PTHR23117">
    <property type="entry name" value="GUANYLATE KINASE-RELATED"/>
    <property type="match status" value="1"/>
</dbReference>